<comment type="caution">
    <text evidence="1">The sequence shown here is derived from an EMBL/GenBank/DDBJ whole genome shotgun (WGS) entry which is preliminary data.</text>
</comment>
<organism evidence="1 2">
    <name type="scientific">Thiovibrio frasassiensis</name>
    <dbReference type="NCBI Taxonomy" id="2984131"/>
    <lineage>
        <taxon>Bacteria</taxon>
        <taxon>Pseudomonadati</taxon>
        <taxon>Thermodesulfobacteriota</taxon>
        <taxon>Desulfobulbia</taxon>
        <taxon>Desulfobulbales</taxon>
        <taxon>Thiovibrionaceae</taxon>
        <taxon>Thiovibrio</taxon>
    </lineage>
</organism>
<proteinExistence type="predicted"/>
<reference evidence="1" key="2">
    <citation type="submission" date="2022-10" db="EMBL/GenBank/DDBJ databases">
        <authorList>
            <person name="Aronson H.S."/>
        </authorList>
    </citation>
    <scope>NUCLEOTIDE SEQUENCE</scope>
    <source>
        <strain evidence="1">RS19-109</strain>
    </source>
</reference>
<reference evidence="1" key="1">
    <citation type="journal article" date="2022" name="bioRxiv">
        <title>Thiovibrio frasassiensisgen. nov., sp. nov., an autotrophic, elemental sulfur disproportionating bacterium isolated from sulfidic karst sediment, and proposal of Thiovibrionaceae fam. nov.</title>
        <authorList>
            <person name="Aronson H."/>
            <person name="Thomas C."/>
            <person name="Bhattacharyya M."/>
            <person name="Eckstein S."/>
            <person name="Jensen S."/>
            <person name="Barco R."/>
            <person name="Macalady J."/>
            <person name="Amend J."/>
        </authorList>
    </citation>
    <scope>NUCLEOTIDE SEQUENCE</scope>
    <source>
        <strain evidence="1">RS19-109</strain>
    </source>
</reference>
<evidence type="ECO:0000313" key="1">
    <source>
        <dbReference type="EMBL" id="MDG4475417.1"/>
    </source>
</evidence>
<protein>
    <submittedName>
        <fullName evidence="1">Regulatory protein GemA</fullName>
    </submittedName>
</protein>
<evidence type="ECO:0000313" key="2">
    <source>
        <dbReference type="Proteomes" id="UP001154240"/>
    </source>
</evidence>
<keyword evidence="2" id="KW-1185">Reference proteome</keyword>
<accession>A0A9X4RPP1</accession>
<dbReference type="RefSeq" id="WP_307632389.1">
    <property type="nucleotide sequence ID" value="NZ_JAPHEH010000001.1"/>
</dbReference>
<name>A0A9X4RPP1_9BACT</name>
<dbReference type="AlphaFoldDB" id="A0A9X4RPP1"/>
<sequence>MMNRADLAKIHIAKKELGITDEAYRDMLHLHFQVDSAKDLKPQQVVVLLNKFRAKGWRPKKSTAVKHGRSGHIRKNDNFIEIKPGPNAKQQRYILALWNSLGYDVARLHARCKKQFNVERFEWLEDDHDLFVLVTDLRQRCMNVGIDPEPN</sequence>
<dbReference type="Pfam" id="PF06252">
    <property type="entry name" value="GemA"/>
    <property type="match status" value="1"/>
</dbReference>
<dbReference type="EMBL" id="JAPHEH010000001">
    <property type="protein sequence ID" value="MDG4475417.1"/>
    <property type="molecule type" value="Genomic_DNA"/>
</dbReference>
<dbReference type="InterPro" id="IPR009363">
    <property type="entry name" value="Phage_Mu_Gp16"/>
</dbReference>
<gene>
    <name evidence="1" type="ORF">OLX77_04500</name>
</gene>
<dbReference type="Proteomes" id="UP001154240">
    <property type="component" value="Unassembled WGS sequence"/>
</dbReference>